<dbReference type="InterPro" id="IPR003385">
    <property type="entry name" value="Glyco_hydro_77"/>
</dbReference>
<dbReference type="InterPro" id="IPR017853">
    <property type="entry name" value="GH"/>
</dbReference>
<dbReference type="EMBL" id="CAKLDI010000002">
    <property type="protein sequence ID" value="CAH0535784.1"/>
    <property type="molecule type" value="Genomic_DNA"/>
</dbReference>
<gene>
    <name evidence="11" type="primary">malQ</name>
    <name evidence="11" type="ORF">VST7929_03258</name>
</gene>
<dbReference type="Pfam" id="PF02446">
    <property type="entry name" value="Glyco_hydro_77"/>
    <property type="match status" value="1"/>
</dbReference>
<proteinExistence type="inferred from homology"/>
<comment type="similarity">
    <text evidence="2 10">Belongs to the disproportionating enzyme family.</text>
</comment>
<evidence type="ECO:0000256" key="9">
    <source>
        <dbReference type="ARBA" id="ARBA00031501"/>
    </source>
</evidence>
<name>A0ABM8ZY78_9VIBR</name>
<sequence length="711" mass="80371">MTQQVAVDDAKIMDQARRCGISTQYVDAQGKTQHIDERALSSVLSAIGEVSSQPCAMAKTESRRVNCEYLPWQAGEKIRWQIHGMNAEIQGESVLCDDQTGLYFEFDAPIQAGYYQLSLSQSLTVAAQSSVKSLCLLLLVAPNRCYLPPLVAEGRRIWGVNIQLYSLRTEQNWGIGDFGDVRQLLGEIAERGGDFVGLNPLHALFLTHPNMNSPYSPSSRYWLNPLYIDVATIEDFSSSSDAQDFVGSHEVQKQLSTLRGLDYVDYPAVTALKMRVFELLFQSFQTLHLALNSRRASAFHRFVAQGGSSLLDFACYQVLQEQYGAQHHGPSWHHFPETLQQPQSQACEQFRITHQERINFYCYLQWLADEQLQSLQRYSQQMGMAIGLYRDLAVGTSSDGVECWSEPELFWSQVSVGAPPDALAPQGQNWGLPPFSIDALQTQQYEPFIKLIRRNMQACGALRIDHILGLMRLWLVPQNEAASQGAYVDMPFEQLMAIIAIESHQQQCMVIGEDLGTVPQTLRQRLSEMAIFSYKVLLFEIAPDGGYYSPSHYQSDAIAAVCTHDMPTLKGYWHCDDLRLAESLGIFPQSDMAEQFDGRAHNKQRLLESLNWHGHLSDDINRDANQQAMTWSLMAAIHYHLACGRSQMMSIQLEDLLMMDTPVNVPGTFDEYPNWQRKLNQSLTSLFDKSQVNQLLAKLTQLRQQNIELSP</sequence>
<protein>
    <recommendedName>
        <fullName evidence="4 10">4-alpha-glucanotransferase</fullName>
        <ecNumber evidence="3 10">2.4.1.25</ecNumber>
    </recommendedName>
    <alternativeName>
        <fullName evidence="8 10">Amylomaltase</fullName>
    </alternativeName>
    <alternativeName>
        <fullName evidence="9 10">Disproportionating enzyme</fullName>
    </alternativeName>
</protein>
<keyword evidence="6 10" id="KW-0808">Transferase</keyword>
<evidence type="ECO:0000256" key="6">
    <source>
        <dbReference type="ARBA" id="ARBA00022679"/>
    </source>
</evidence>
<evidence type="ECO:0000256" key="3">
    <source>
        <dbReference type="ARBA" id="ARBA00012560"/>
    </source>
</evidence>
<dbReference type="Proteomes" id="UP000838672">
    <property type="component" value="Unassembled WGS sequence"/>
</dbReference>
<comment type="caution">
    <text evidence="11">The sequence shown here is derived from an EMBL/GenBank/DDBJ whole genome shotgun (WGS) entry which is preliminary data.</text>
</comment>
<dbReference type="PANTHER" id="PTHR32438:SF5">
    <property type="entry name" value="4-ALPHA-GLUCANOTRANSFERASE DPE1, CHLOROPLASTIC_AMYLOPLASTIC"/>
    <property type="match status" value="1"/>
</dbReference>
<evidence type="ECO:0000256" key="5">
    <source>
        <dbReference type="ARBA" id="ARBA00022676"/>
    </source>
</evidence>
<keyword evidence="12" id="KW-1185">Reference proteome</keyword>
<dbReference type="RefSeq" id="WP_237468635.1">
    <property type="nucleotide sequence ID" value="NZ_CAKLDI010000002.1"/>
</dbReference>
<dbReference type="GO" id="GO:0004134">
    <property type="term" value="F:4-alpha-glucanotransferase activity"/>
    <property type="evidence" value="ECO:0007669"/>
    <property type="project" value="UniProtKB-EC"/>
</dbReference>
<dbReference type="Gene3D" id="3.20.20.80">
    <property type="entry name" value="Glycosidases"/>
    <property type="match status" value="1"/>
</dbReference>
<keyword evidence="7 10" id="KW-0119">Carbohydrate metabolism</keyword>
<evidence type="ECO:0000256" key="8">
    <source>
        <dbReference type="ARBA" id="ARBA00031423"/>
    </source>
</evidence>
<evidence type="ECO:0000256" key="7">
    <source>
        <dbReference type="ARBA" id="ARBA00023277"/>
    </source>
</evidence>
<comment type="catalytic activity">
    <reaction evidence="1 10">
        <text>Transfers a segment of a (1-&gt;4)-alpha-D-glucan to a new position in an acceptor, which may be glucose or a (1-&gt;4)-alpha-D-glucan.</text>
        <dbReference type="EC" id="2.4.1.25"/>
    </reaction>
</comment>
<dbReference type="EC" id="2.4.1.25" evidence="3 10"/>
<evidence type="ECO:0000256" key="4">
    <source>
        <dbReference type="ARBA" id="ARBA00020295"/>
    </source>
</evidence>
<evidence type="ECO:0000313" key="11">
    <source>
        <dbReference type="EMBL" id="CAH0535784.1"/>
    </source>
</evidence>
<evidence type="ECO:0000256" key="2">
    <source>
        <dbReference type="ARBA" id="ARBA00005684"/>
    </source>
</evidence>
<dbReference type="NCBIfam" id="TIGR00217">
    <property type="entry name" value="malQ"/>
    <property type="match status" value="1"/>
</dbReference>
<dbReference type="PANTHER" id="PTHR32438">
    <property type="entry name" value="4-ALPHA-GLUCANOTRANSFERASE DPE1, CHLOROPLASTIC/AMYLOPLASTIC"/>
    <property type="match status" value="1"/>
</dbReference>
<dbReference type="SUPFAM" id="SSF51445">
    <property type="entry name" value="(Trans)glycosidases"/>
    <property type="match status" value="1"/>
</dbReference>
<keyword evidence="5 10" id="KW-0328">Glycosyltransferase</keyword>
<reference evidence="11" key="1">
    <citation type="submission" date="2021-11" db="EMBL/GenBank/DDBJ databases">
        <authorList>
            <person name="Rodrigo-Torres L."/>
            <person name="Arahal R. D."/>
            <person name="Lucena T."/>
        </authorList>
    </citation>
    <scope>NUCLEOTIDE SEQUENCE</scope>
    <source>
        <strain evidence="11">CECT 7929</strain>
    </source>
</reference>
<evidence type="ECO:0000313" key="12">
    <source>
        <dbReference type="Proteomes" id="UP000838672"/>
    </source>
</evidence>
<evidence type="ECO:0000256" key="1">
    <source>
        <dbReference type="ARBA" id="ARBA00000439"/>
    </source>
</evidence>
<organism evidence="11 12">
    <name type="scientific">Vibrio stylophorae</name>
    <dbReference type="NCBI Taxonomy" id="659351"/>
    <lineage>
        <taxon>Bacteria</taxon>
        <taxon>Pseudomonadati</taxon>
        <taxon>Pseudomonadota</taxon>
        <taxon>Gammaproteobacteria</taxon>
        <taxon>Vibrionales</taxon>
        <taxon>Vibrionaceae</taxon>
        <taxon>Vibrio</taxon>
    </lineage>
</organism>
<evidence type="ECO:0000256" key="10">
    <source>
        <dbReference type="RuleBase" id="RU361207"/>
    </source>
</evidence>
<accession>A0ABM8ZY78</accession>